<dbReference type="Proteomes" id="UP000283975">
    <property type="component" value="Unassembled WGS sequence"/>
</dbReference>
<accession>A0A414AFL3</accession>
<evidence type="ECO:0008006" key="5">
    <source>
        <dbReference type="Google" id="ProtNLM"/>
    </source>
</evidence>
<gene>
    <name evidence="2" type="ORF">DW839_31285</name>
    <name evidence="1" type="ORF">DWW02_28645</name>
</gene>
<comment type="caution">
    <text evidence="2">The sequence shown here is derived from an EMBL/GenBank/DDBJ whole genome shotgun (WGS) entry which is preliminary data.</text>
</comment>
<evidence type="ECO:0000313" key="3">
    <source>
        <dbReference type="Proteomes" id="UP000283975"/>
    </source>
</evidence>
<protein>
    <recommendedName>
        <fullName evidence="5">DUF3168 domain-containing protein</fullName>
    </recommendedName>
</protein>
<dbReference type="Pfam" id="PF20765">
    <property type="entry name" value="Phage_tail_terminator_8"/>
    <property type="match status" value="1"/>
</dbReference>
<dbReference type="InterPro" id="IPR049254">
    <property type="entry name" value="Phage_tail_terminator"/>
</dbReference>
<dbReference type="RefSeq" id="WP_118019705.1">
    <property type="nucleotide sequence ID" value="NZ_JAWEXQ010000026.1"/>
</dbReference>
<proteinExistence type="predicted"/>
<reference evidence="3 4" key="1">
    <citation type="submission" date="2018-08" db="EMBL/GenBank/DDBJ databases">
        <title>A genome reference for cultivated species of the human gut microbiota.</title>
        <authorList>
            <person name="Zou Y."/>
            <person name="Xue W."/>
            <person name="Luo G."/>
        </authorList>
    </citation>
    <scope>NUCLEOTIDE SEQUENCE [LARGE SCALE GENOMIC DNA]</scope>
    <source>
        <strain evidence="1 4">AF14-18</strain>
        <strain evidence="2 3">AM35-14</strain>
    </source>
</reference>
<dbReference type="AlphaFoldDB" id="A0A414AFL3"/>
<dbReference type="EMBL" id="QSHZ01000063">
    <property type="protein sequence ID" value="RHC46369.1"/>
    <property type="molecule type" value="Genomic_DNA"/>
</dbReference>
<name>A0A414AFL3_9FIRM</name>
<dbReference type="EMBL" id="QRZM01000025">
    <property type="protein sequence ID" value="RGV69160.1"/>
    <property type="molecule type" value="Genomic_DNA"/>
</dbReference>
<evidence type="ECO:0000313" key="2">
    <source>
        <dbReference type="EMBL" id="RHC46369.1"/>
    </source>
</evidence>
<sequence length="168" mass="19607">MTFTLNDMVNSVAGVLKERWPDVKVYNNPKQGGATLPCFFVFFMPTEMYDEMDRRSRREIGIDVVYLVKKNIPDAFDQLTEVAECLDECFDSIKYKQDGETAFIRTFEREWKIDEGKLHYQFVIKPIVSQPDSTPAIETMDYKGGIKRAEDNERKQFQVTDGPRRNKV</sequence>
<evidence type="ECO:0000313" key="4">
    <source>
        <dbReference type="Proteomes" id="UP000284543"/>
    </source>
</evidence>
<organism evidence="2 3">
    <name type="scientific">Enterocloster bolteae</name>
    <dbReference type="NCBI Taxonomy" id="208479"/>
    <lineage>
        <taxon>Bacteria</taxon>
        <taxon>Bacillati</taxon>
        <taxon>Bacillota</taxon>
        <taxon>Clostridia</taxon>
        <taxon>Lachnospirales</taxon>
        <taxon>Lachnospiraceae</taxon>
        <taxon>Enterocloster</taxon>
    </lineage>
</organism>
<dbReference type="Proteomes" id="UP000284543">
    <property type="component" value="Unassembled WGS sequence"/>
</dbReference>
<evidence type="ECO:0000313" key="1">
    <source>
        <dbReference type="EMBL" id="RGV69160.1"/>
    </source>
</evidence>